<feature type="compositionally biased region" description="Basic and acidic residues" evidence="1">
    <location>
        <begin position="90"/>
        <end position="108"/>
    </location>
</feature>
<name>A0A2M8PHI5_9CHLR</name>
<sequence>MSSSSSLQNPFLEEWRDCLVAYYAQVLQRNEPDLEASVRQLLLRVGVAEERVMALRAQTLPEPALELEPTPSEPELSEPELEPEPASSELELRHSAPEPPVKPKKEPPKQLSFF</sequence>
<evidence type="ECO:0000256" key="1">
    <source>
        <dbReference type="SAM" id="MobiDB-lite"/>
    </source>
</evidence>
<proteinExistence type="predicted"/>
<comment type="caution">
    <text evidence="2">The sequence shown here is derived from an EMBL/GenBank/DDBJ whole genome shotgun (WGS) entry which is preliminary data.</text>
</comment>
<gene>
    <name evidence="2" type="ORF">CUN49_02535</name>
</gene>
<feature type="region of interest" description="Disordered" evidence="1">
    <location>
        <begin position="57"/>
        <end position="114"/>
    </location>
</feature>
<reference evidence="2 3" key="1">
    <citation type="submission" date="2017-11" db="EMBL/GenBank/DDBJ databases">
        <title>Evolution of Phototrophy in the Chloroflexi Phylum Driven by Horizontal Gene Transfer.</title>
        <authorList>
            <person name="Ward L.M."/>
            <person name="Hemp J."/>
            <person name="Shih P.M."/>
            <person name="Mcglynn S.E."/>
            <person name="Fischer W."/>
        </authorList>
    </citation>
    <scope>NUCLEOTIDE SEQUENCE [LARGE SCALE GENOMIC DNA]</scope>
    <source>
        <strain evidence="2">JP3_13</strain>
    </source>
</reference>
<organism evidence="2 3">
    <name type="scientific">Candidatus Thermofonsia Clade 1 bacterium</name>
    <dbReference type="NCBI Taxonomy" id="2364210"/>
    <lineage>
        <taxon>Bacteria</taxon>
        <taxon>Bacillati</taxon>
        <taxon>Chloroflexota</taxon>
        <taxon>Candidatus Thermofontia</taxon>
        <taxon>Candidatus Thermofonsia Clade 1</taxon>
    </lineage>
</organism>
<evidence type="ECO:0000313" key="2">
    <source>
        <dbReference type="EMBL" id="PJF37009.1"/>
    </source>
</evidence>
<dbReference type="Proteomes" id="UP000229681">
    <property type="component" value="Unassembled WGS sequence"/>
</dbReference>
<accession>A0A2M8PHI5</accession>
<dbReference type="EMBL" id="PGTM01000019">
    <property type="protein sequence ID" value="PJF37009.1"/>
    <property type="molecule type" value="Genomic_DNA"/>
</dbReference>
<protein>
    <submittedName>
        <fullName evidence="2">Uncharacterized protein</fullName>
    </submittedName>
</protein>
<feature type="compositionally biased region" description="Low complexity" evidence="1">
    <location>
        <begin position="59"/>
        <end position="74"/>
    </location>
</feature>
<evidence type="ECO:0000313" key="3">
    <source>
        <dbReference type="Proteomes" id="UP000229681"/>
    </source>
</evidence>
<dbReference type="AlphaFoldDB" id="A0A2M8PHI5"/>